<evidence type="ECO:0000313" key="3">
    <source>
        <dbReference type="RefSeq" id="XP_017768832.1"/>
    </source>
</evidence>
<dbReference type="GeneID" id="108556981"/>
<gene>
    <name evidence="3" type="primary">LOC108556981</name>
</gene>
<reference evidence="3" key="1">
    <citation type="submission" date="2025-08" db="UniProtKB">
        <authorList>
            <consortium name="RefSeq"/>
        </authorList>
    </citation>
    <scope>IDENTIFICATION</scope>
    <source>
        <tissue evidence="3">Whole Larva</tissue>
    </source>
</reference>
<dbReference type="Proteomes" id="UP000695000">
    <property type="component" value="Unplaced"/>
</dbReference>
<keyword evidence="2" id="KW-1185">Reference proteome</keyword>
<organism evidence="2 3">
    <name type="scientific">Nicrophorus vespilloides</name>
    <name type="common">Boreal carrion beetle</name>
    <dbReference type="NCBI Taxonomy" id="110193"/>
    <lineage>
        <taxon>Eukaryota</taxon>
        <taxon>Metazoa</taxon>
        <taxon>Ecdysozoa</taxon>
        <taxon>Arthropoda</taxon>
        <taxon>Hexapoda</taxon>
        <taxon>Insecta</taxon>
        <taxon>Pterygota</taxon>
        <taxon>Neoptera</taxon>
        <taxon>Endopterygota</taxon>
        <taxon>Coleoptera</taxon>
        <taxon>Polyphaga</taxon>
        <taxon>Staphyliniformia</taxon>
        <taxon>Silphidae</taxon>
        <taxon>Nicrophorinae</taxon>
        <taxon>Nicrophorus</taxon>
    </lineage>
</organism>
<accession>A0ABM1M2N2</accession>
<proteinExistence type="predicted"/>
<protein>
    <submittedName>
        <fullName evidence="3">Uncharacterized protein LOC108556981</fullName>
    </submittedName>
</protein>
<sequence length="105" mass="12123">MRIIKRPRFRNCDLRLRCSKQKKTNKELTQFFSLQIHGERYPIPPEERHAQDVHLVLASTTQMHPVPHRSAKSPGDCGGGEDPIGEHLLRRLRIGSCWRQVSSSL</sequence>
<dbReference type="RefSeq" id="XP_017768832.1">
    <property type="nucleotide sequence ID" value="XM_017913343.1"/>
</dbReference>
<evidence type="ECO:0000313" key="2">
    <source>
        <dbReference type="Proteomes" id="UP000695000"/>
    </source>
</evidence>
<name>A0ABM1M2N2_NICVS</name>
<evidence type="ECO:0000256" key="1">
    <source>
        <dbReference type="SAM" id="MobiDB-lite"/>
    </source>
</evidence>
<feature type="region of interest" description="Disordered" evidence="1">
    <location>
        <begin position="60"/>
        <end position="82"/>
    </location>
</feature>